<feature type="compositionally biased region" description="Basic and acidic residues" evidence="1">
    <location>
        <begin position="236"/>
        <end position="247"/>
    </location>
</feature>
<dbReference type="EnsemblProtists" id="EKX45882">
    <property type="protein sequence ID" value="EKX45882"/>
    <property type="gene ID" value="GUITHDRAFT_152593"/>
</dbReference>
<organism evidence="2">
    <name type="scientific">Guillardia theta (strain CCMP2712)</name>
    <name type="common">Cryptophyte</name>
    <dbReference type="NCBI Taxonomy" id="905079"/>
    <lineage>
        <taxon>Eukaryota</taxon>
        <taxon>Cryptophyceae</taxon>
        <taxon>Pyrenomonadales</taxon>
        <taxon>Geminigeraceae</taxon>
        <taxon>Guillardia</taxon>
    </lineage>
</organism>
<dbReference type="KEGG" id="gtt:GUITHDRAFT_152593"/>
<dbReference type="GeneID" id="17302467"/>
<protein>
    <submittedName>
        <fullName evidence="2 3">Uncharacterized protein</fullName>
    </submittedName>
</protein>
<reference evidence="4" key="2">
    <citation type="submission" date="2012-11" db="EMBL/GenBank/DDBJ databases">
        <authorList>
            <person name="Kuo A."/>
            <person name="Curtis B.A."/>
            <person name="Tanifuji G."/>
            <person name="Burki F."/>
            <person name="Gruber A."/>
            <person name="Irimia M."/>
            <person name="Maruyama S."/>
            <person name="Arias M.C."/>
            <person name="Ball S.G."/>
            <person name="Gile G.H."/>
            <person name="Hirakawa Y."/>
            <person name="Hopkins J.F."/>
            <person name="Rensing S.A."/>
            <person name="Schmutz J."/>
            <person name="Symeonidi A."/>
            <person name="Elias M."/>
            <person name="Eveleigh R.J."/>
            <person name="Herman E.K."/>
            <person name="Klute M.J."/>
            <person name="Nakayama T."/>
            <person name="Obornik M."/>
            <person name="Reyes-Prieto A."/>
            <person name="Armbrust E.V."/>
            <person name="Aves S.J."/>
            <person name="Beiko R.G."/>
            <person name="Coutinho P."/>
            <person name="Dacks J.B."/>
            <person name="Durnford D.G."/>
            <person name="Fast N.M."/>
            <person name="Green B.R."/>
            <person name="Grisdale C."/>
            <person name="Hempe F."/>
            <person name="Henrissat B."/>
            <person name="Hoppner M.P."/>
            <person name="Ishida K.-I."/>
            <person name="Kim E."/>
            <person name="Koreny L."/>
            <person name="Kroth P.G."/>
            <person name="Liu Y."/>
            <person name="Malik S.-B."/>
            <person name="Maier U.G."/>
            <person name="McRose D."/>
            <person name="Mock T."/>
            <person name="Neilson J.A."/>
            <person name="Onodera N.T."/>
            <person name="Poole A.M."/>
            <person name="Pritham E.J."/>
            <person name="Richards T.A."/>
            <person name="Rocap G."/>
            <person name="Roy S.W."/>
            <person name="Sarai C."/>
            <person name="Schaack S."/>
            <person name="Shirato S."/>
            <person name="Slamovits C.H."/>
            <person name="Spencer D.F."/>
            <person name="Suzuki S."/>
            <person name="Worden A.Z."/>
            <person name="Zauner S."/>
            <person name="Barry K."/>
            <person name="Bell C."/>
            <person name="Bharti A.K."/>
            <person name="Crow J.A."/>
            <person name="Grimwood J."/>
            <person name="Kramer R."/>
            <person name="Lindquist E."/>
            <person name="Lucas S."/>
            <person name="Salamov A."/>
            <person name="McFadden G.I."/>
            <person name="Lane C.E."/>
            <person name="Keeling P.J."/>
            <person name="Gray M.W."/>
            <person name="Grigoriev I.V."/>
            <person name="Archibald J.M."/>
        </authorList>
    </citation>
    <scope>NUCLEOTIDE SEQUENCE</scope>
    <source>
        <strain evidence="4">CCMP2712</strain>
    </source>
</reference>
<evidence type="ECO:0000313" key="3">
    <source>
        <dbReference type="EnsemblProtists" id="EKX45882"/>
    </source>
</evidence>
<dbReference type="AlphaFoldDB" id="L1JC60"/>
<evidence type="ECO:0000313" key="4">
    <source>
        <dbReference type="Proteomes" id="UP000011087"/>
    </source>
</evidence>
<keyword evidence="4" id="KW-1185">Reference proteome</keyword>
<dbReference type="OrthoDB" id="10631590at2759"/>
<dbReference type="Proteomes" id="UP000011087">
    <property type="component" value="Unassembled WGS sequence"/>
</dbReference>
<dbReference type="HOGENOM" id="CLU_957934_0_0_1"/>
<proteinExistence type="predicted"/>
<accession>L1JC60</accession>
<dbReference type="RefSeq" id="XP_005832862.1">
    <property type="nucleotide sequence ID" value="XM_005832805.1"/>
</dbReference>
<evidence type="ECO:0000256" key="1">
    <source>
        <dbReference type="SAM" id="MobiDB-lite"/>
    </source>
</evidence>
<reference evidence="3" key="3">
    <citation type="submission" date="2015-06" db="UniProtKB">
        <authorList>
            <consortium name="EnsemblProtists"/>
        </authorList>
    </citation>
    <scope>IDENTIFICATION</scope>
</reference>
<gene>
    <name evidence="2" type="ORF">GUITHDRAFT_152593</name>
</gene>
<dbReference type="EMBL" id="JH992997">
    <property type="protein sequence ID" value="EKX45882.1"/>
    <property type="molecule type" value="Genomic_DNA"/>
</dbReference>
<feature type="region of interest" description="Disordered" evidence="1">
    <location>
        <begin position="224"/>
        <end position="291"/>
    </location>
</feature>
<dbReference type="PaxDb" id="55529-EKX45882"/>
<evidence type="ECO:0000313" key="2">
    <source>
        <dbReference type="EMBL" id="EKX45882.1"/>
    </source>
</evidence>
<reference evidence="2 4" key="1">
    <citation type="journal article" date="2012" name="Nature">
        <title>Algal genomes reveal evolutionary mosaicism and the fate of nucleomorphs.</title>
        <authorList>
            <consortium name="DOE Joint Genome Institute"/>
            <person name="Curtis B.A."/>
            <person name="Tanifuji G."/>
            <person name="Burki F."/>
            <person name="Gruber A."/>
            <person name="Irimia M."/>
            <person name="Maruyama S."/>
            <person name="Arias M.C."/>
            <person name="Ball S.G."/>
            <person name="Gile G.H."/>
            <person name="Hirakawa Y."/>
            <person name="Hopkins J.F."/>
            <person name="Kuo A."/>
            <person name="Rensing S.A."/>
            <person name="Schmutz J."/>
            <person name="Symeonidi A."/>
            <person name="Elias M."/>
            <person name="Eveleigh R.J."/>
            <person name="Herman E.K."/>
            <person name="Klute M.J."/>
            <person name="Nakayama T."/>
            <person name="Obornik M."/>
            <person name="Reyes-Prieto A."/>
            <person name="Armbrust E.V."/>
            <person name="Aves S.J."/>
            <person name="Beiko R.G."/>
            <person name="Coutinho P."/>
            <person name="Dacks J.B."/>
            <person name="Durnford D.G."/>
            <person name="Fast N.M."/>
            <person name="Green B.R."/>
            <person name="Grisdale C.J."/>
            <person name="Hempel F."/>
            <person name="Henrissat B."/>
            <person name="Hoppner M.P."/>
            <person name="Ishida K."/>
            <person name="Kim E."/>
            <person name="Koreny L."/>
            <person name="Kroth P.G."/>
            <person name="Liu Y."/>
            <person name="Malik S.B."/>
            <person name="Maier U.G."/>
            <person name="McRose D."/>
            <person name="Mock T."/>
            <person name="Neilson J.A."/>
            <person name="Onodera N.T."/>
            <person name="Poole A.M."/>
            <person name="Pritham E.J."/>
            <person name="Richards T.A."/>
            <person name="Rocap G."/>
            <person name="Roy S.W."/>
            <person name="Sarai C."/>
            <person name="Schaack S."/>
            <person name="Shirato S."/>
            <person name="Slamovits C.H."/>
            <person name="Spencer D.F."/>
            <person name="Suzuki S."/>
            <person name="Worden A.Z."/>
            <person name="Zauner S."/>
            <person name="Barry K."/>
            <person name="Bell C."/>
            <person name="Bharti A.K."/>
            <person name="Crow J.A."/>
            <person name="Grimwood J."/>
            <person name="Kramer R."/>
            <person name="Lindquist E."/>
            <person name="Lucas S."/>
            <person name="Salamov A."/>
            <person name="McFadden G.I."/>
            <person name="Lane C.E."/>
            <person name="Keeling P.J."/>
            <person name="Gray M.W."/>
            <person name="Grigoriev I.V."/>
            <person name="Archibald J.M."/>
        </authorList>
    </citation>
    <scope>NUCLEOTIDE SEQUENCE</scope>
    <source>
        <strain evidence="2 4">CCMP2712</strain>
    </source>
</reference>
<name>L1JC60_GUITC</name>
<sequence length="291" mass="32285">MPTACEWMQGQRAHRKGKNRFWKQQKVWGGGTWKTKVGYQPPSQGCPGSFLTRDGRAWTPGPGRYSEGNPMESSVRYDRLKFSKTHSLLDEQKRRWPGDSCPMAWQPAGVIVNPARGFSMGSGCGPGECWMREVERRSRITSFGFNYRDIAPDLVIGEHAKTSRAGPQGSVFHAAGGGLAGVVMQPDWYEVQVKETPGPGHYGSDYTYSNIGTRDNALARLSSKETPPAFGFGSSERGEDYSKRSHEVPGPASYRPQALTWIGGHGQNKSLRVRGGAFGKENRWPMRNQSR</sequence>